<gene>
    <name evidence="9" type="ORF">CGI_10013158</name>
</gene>
<organism evidence="9">
    <name type="scientific">Magallana gigas</name>
    <name type="common">Pacific oyster</name>
    <name type="synonym">Crassostrea gigas</name>
    <dbReference type="NCBI Taxonomy" id="29159"/>
    <lineage>
        <taxon>Eukaryota</taxon>
        <taxon>Metazoa</taxon>
        <taxon>Spiralia</taxon>
        <taxon>Lophotrochozoa</taxon>
        <taxon>Mollusca</taxon>
        <taxon>Bivalvia</taxon>
        <taxon>Autobranchia</taxon>
        <taxon>Pteriomorphia</taxon>
        <taxon>Ostreida</taxon>
        <taxon>Ostreoidea</taxon>
        <taxon>Ostreidae</taxon>
        <taxon>Magallana</taxon>
    </lineage>
</organism>
<dbReference type="GO" id="GO:0005886">
    <property type="term" value="C:plasma membrane"/>
    <property type="evidence" value="ECO:0007669"/>
    <property type="project" value="TreeGrafter"/>
</dbReference>
<evidence type="ECO:0000256" key="1">
    <source>
        <dbReference type="ARBA" id="ARBA00004141"/>
    </source>
</evidence>
<keyword evidence="2" id="KW-0812">Transmembrane</keyword>
<dbReference type="PANTHER" id="PTHR45695">
    <property type="entry name" value="LEUCOKININ RECEPTOR-RELATED"/>
    <property type="match status" value="1"/>
</dbReference>
<dbReference type="Gene3D" id="1.20.1070.10">
    <property type="entry name" value="Rhodopsin 7-helix transmembrane proteins"/>
    <property type="match status" value="1"/>
</dbReference>
<dbReference type="HOGENOM" id="CLU_974036_0_0_1"/>
<dbReference type="Pfam" id="PF00001">
    <property type="entry name" value="7tm_1"/>
    <property type="match status" value="1"/>
</dbReference>
<keyword evidence="5" id="KW-0472">Membrane</keyword>
<dbReference type="InterPro" id="IPR017452">
    <property type="entry name" value="GPCR_Rhodpsn_7TM"/>
</dbReference>
<dbReference type="PANTHER" id="PTHR45695:SF9">
    <property type="entry name" value="LEUCOKININ RECEPTOR"/>
    <property type="match status" value="1"/>
</dbReference>
<dbReference type="InterPro" id="IPR000276">
    <property type="entry name" value="GPCR_Rhodpsn"/>
</dbReference>
<feature type="domain" description="G-protein coupled receptors family 1 profile" evidence="8">
    <location>
        <begin position="1"/>
        <end position="192"/>
    </location>
</feature>
<dbReference type="InParanoid" id="K1PHH3"/>
<evidence type="ECO:0000256" key="3">
    <source>
        <dbReference type="ARBA" id="ARBA00022989"/>
    </source>
</evidence>
<keyword evidence="6 9" id="KW-0675">Receptor</keyword>
<evidence type="ECO:0000259" key="8">
    <source>
        <dbReference type="PROSITE" id="PS50262"/>
    </source>
</evidence>
<keyword evidence="3" id="KW-1133">Transmembrane helix</keyword>
<proteinExistence type="predicted"/>
<evidence type="ECO:0000256" key="6">
    <source>
        <dbReference type="ARBA" id="ARBA00023170"/>
    </source>
</evidence>
<keyword evidence="7" id="KW-0807">Transducer</keyword>
<keyword evidence="4" id="KW-0297">G-protein coupled receptor</keyword>
<evidence type="ECO:0000313" key="9">
    <source>
        <dbReference type="EMBL" id="EKC18354.1"/>
    </source>
</evidence>
<sequence length="286" mass="31935">MDPHNFRTLENCVSDVFDKYLKSSLSLLASTAYATSGFYIAVLSVFRYIIIAYPLKANMILTKRTVFVTFFTVFLISLGYGIFKTLKINLSSKLVKPIDLLVSYLIPLTVMAVFHTLKLLTLKRNKFRSTKKSTRKLEVVVIMVVMALFLFLLPWHVLAISYEFQLFKPGYIAVTVSSLLLQLNNCINPVFYAFLSPRVREGICFCFVAKRGNKRKTPTATISTNIYSSTTNALSCASLSTSTSSGPVTPSPTPNIQRVISSHIYTNKSSTSSFGSTLKDSRPTFS</sequence>
<accession>K1PHH3</accession>
<evidence type="ECO:0000256" key="5">
    <source>
        <dbReference type="ARBA" id="ARBA00023136"/>
    </source>
</evidence>
<evidence type="ECO:0000256" key="7">
    <source>
        <dbReference type="ARBA" id="ARBA00023224"/>
    </source>
</evidence>
<dbReference type="PROSITE" id="PS50262">
    <property type="entry name" value="G_PROTEIN_RECEP_F1_2"/>
    <property type="match status" value="1"/>
</dbReference>
<protein>
    <submittedName>
        <fullName evidence="9">Galanin receptor type 2</fullName>
    </submittedName>
</protein>
<reference evidence="9" key="1">
    <citation type="journal article" date="2012" name="Nature">
        <title>The oyster genome reveals stress adaptation and complexity of shell formation.</title>
        <authorList>
            <person name="Zhang G."/>
            <person name="Fang X."/>
            <person name="Guo X."/>
            <person name="Li L."/>
            <person name="Luo R."/>
            <person name="Xu F."/>
            <person name="Yang P."/>
            <person name="Zhang L."/>
            <person name="Wang X."/>
            <person name="Qi H."/>
            <person name="Xiong Z."/>
            <person name="Que H."/>
            <person name="Xie Y."/>
            <person name="Holland P.W."/>
            <person name="Paps J."/>
            <person name="Zhu Y."/>
            <person name="Wu F."/>
            <person name="Chen Y."/>
            <person name="Wang J."/>
            <person name="Peng C."/>
            <person name="Meng J."/>
            <person name="Yang L."/>
            <person name="Liu J."/>
            <person name="Wen B."/>
            <person name="Zhang N."/>
            <person name="Huang Z."/>
            <person name="Zhu Q."/>
            <person name="Feng Y."/>
            <person name="Mount A."/>
            <person name="Hedgecock D."/>
            <person name="Xu Z."/>
            <person name="Liu Y."/>
            <person name="Domazet-Loso T."/>
            <person name="Du Y."/>
            <person name="Sun X."/>
            <person name="Zhang S."/>
            <person name="Liu B."/>
            <person name="Cheng P."/>
            <person name="Jiang X."/>
            <person name="Li J."/>
            <person name="Fan D."/>
            <person name="Wang W."/>
            <person name="Fu W."/>
            <person name="Wang T."/>
            <person name="Wang B."/>
            <person name="Zhang J."/>
            <person name="Peng Z."/>
            <person name="Li Y."/>
            <person name="Li N."/>
            <person name="Wang J."/>
            <person name="Chen M."/>
            <person name="He Y."/>
            <person name="Tan F."/>
            <person name="Song X."/>
            <person name="Zheng Q."/>
            <person name="Huang R."/>
            <person name="Yang H."/>
            <person name="Du X."/>
            <person name="Chen L."/>
            <person name="Yang M."/>
            <person name="Gaffney P.M."/>
            <person name="Wang S."/>
            <person name="Luo L."/>
            <person name="She Z."/>
            <person name="Ming Y."/>
            <person name="Huang W."/>
            <person name="Zhang S."/>
            <person name="Huang B."/>
            <person name="Zhang Y."/>
            <person name="Qu T."/>
            <person name="Ni P."/>
            <person name="Miao G."/>
            <person name="Wang J."/>
            <person name="Wang Q."/>
            <person name="Steinberg C.E."/>
            <person name="Wang H."/>
            <person name="Li N."/>
            <person name="Qian L."/>
            <person name="Zhang G."/>
            <person name="Li Y."/>
            <person name="Yang H."/>
            <person name="Liu X."/>
            <person name="Wang J."/>
            <person name="Yin Y."/>
            <person name="Wang J."/>
        </authorList>
    </citation>
    <scope>NUCLEOTIDE SEQUENCE [LARGE SCALE GENOMIC DNA]</scope>
    <source>
        <strain evidence="9">05x7-T-G4-1.051#20</strain>
    </source>
</reference>
<evidence type="ECO:0000256" key="2">
    <source>
        <dbReference type="ARBA" id="ARBA00022692"/>
    </source>
</evidence>
<name>K1PHH3_MAGGI</name>
<dbReference type="PRINTS" id="PR00237">
    <property type="entry name" value="GPCRRHODOPSN"/>
</dbReference>
<dbReference type="EMBL" id="JH816787">
    <property type="protein sequence ID" value="EKC18354.1"/>
    <property type="molecule type" value="Genomic_DNA"/>
</dbReference>
<evidence type="ECO:0000256" key="4">
    <source>
        <dbReference type="ARBA" id="ARBA00023040"/>
    </source>
</evidence>
<dbReference type="GO" id="GO:0004930">
    <property type="term" value="F:G protein-coupled receptor activity"/>
    <property type="evidence" value="ECO:0007669"/>
    <property type="project" value="UniProtKB-KW"/>
</dbReference>
<dbReference type="SUPFAM" id="SSF81321">
    <property type="entry name" value="Family A G protein-coupled receptor-like"/>
    <property type="match status" value="1"/>
</dbReference>
<comment type="subcellular location">
    <subcellularLocation>
        <location evidence="1">Membrane</location>
        <topology evidence="1">Multi-pass membrane protein</topology>
    </subcellularLocation>
</comment>
<dbReference type="AlphaFoldDB" id="K1PHH3"/>